<protein>
    <recommendedName>
        <fullName evidence="2">Glucose-methanol-choline oxidoreductase N-terminal domain-containing protein</fullName>
    </recommendedName>
</protein>
<comment type="similarity">
    <text evidence="1">Belongs to the GMC oxidoreductase family.</text>
</comment>
<dbReference type="InterPro" id="IPR036188">
    <property type="entry name" value="FAD/NAD-bd_sf"/>
</dbReference>
<comment type="caution">
    <text evidence="3">The sequence shown here is derived from an EMBL/GenBank/DDBJ whole genome shotgun (WGS) entry which is preliminary data.</text>
</comment>
<reference evidence="3 4" key="1">
    <citation type="journal article" date="2024" name="Commun. Biol.">
        <title>Comparative genomic analysis of thermophilic fungi reveals convergent evolutionary adaptations and gene losses.</title>
        <authorList>
            <person name="Steindorff A.S."/>
            <person name="Aguilar-Pontes M.V."/>
            <person name="Robinson A.J."/>
            <person name="Andreopoulos B."/>
            <person name="LaButti K."/>
            <person name="Kuo A."/>
            <person name="Mondo S."/>
            <person name="Riley R."/>
            <person name="Otillar R."/>
            <person name="Haridas S."/>
            <person name="Lipzen A."/>
            <person name="Grimwood J."/>
            <person name="Schmutz J."/>
            <person name="Clum A."/>
            <person name="Reid I.D."/>
            <person name="Moisan M.C."/>
            <person name="Butler G."/>
            <person name="Nguyen T.T.M."/>
            <person name="Dewar K."/>
            <person name="Conant G."/>
            <person name="Drula E."/>
            <person name="Henrissat B."/>
            <person name="Hansel C."/>
            <person name="Singer S."/>
            <person name="Hutchinson M.I."/>
            <person name="de Vries R.P."/>
            <person name="Natvig D.O."/>
            <person name="Powell A.J."/>
            <person name="Tsang A."/>
            <person name="Grigoriev I.V."/>
        </authorList>
    </citation>
    <scope>NUCLEOTIDE SEQUENCE [LARGE SCALE GENOMIC DNA]</scope>
    <source>
        <strain evidence="3 4">CBS 494.80</strain>
    </source>
</reference>
<name>A0ABR4CNV0_9HELO</name>
<dbReference type="Proteomes" id="UP001595075">
    <property type="component" value="Unassembled WGS sequence"/>
</dbReference>
<dbReference type="EMBL" id="JAZHXI010000005">
    <property type="protein sequence ID" value="KAL2071076.1"/>
    <property type="molecule type" value="Genomic_DNA"/>
</dbReference>
<evidence type="ECO:0000313" key="4">
    <source>
        <dbReference type="Proteomes" id="UP001595075"/>
    </source>
</evidence>
<evidence type="ECO:0000259" key="2">
    <source>
        <dbReference type="PROSITE" id="PS00624"/>
    </source>
</evidence>
<dbReference type="Gene3D" id="3.50.50.60">
    <property type="entry name" value="FAD/NAD(P)-binding domain"/>
    <property type="match status" value="1"/>
</dbReference>
<dbReference type="Pfam" id="PF05199">
    <property type="entry name" value="GMC_oxred_C"/>
    <property type="match status" value="1"/>
</dbReference>
<dbReference type="InterPro" id="IPR000172">
    <property type="entry name" value="GMC_OxRdtase_N"/>
</dbReference>
<feature type="domain" description="Glucose-methanol-choline oxidoreductase N-terminal" evidence="2">
    <location>
        <begin position="294"/>
        <end position="308"/>
    </location>
</feature>
<dbReference type="InterPro" id="IPR012132">
    <property type="entry name" value="GMC_OxRdtase"/>
</dbReference>
<dbReference type="Pfam" id="PF00732">
    <property type="entry name" value="GMC_oxred_N"/>
    <property type="match status" value="1"/>
</dbReference>
<evidence type="ECO:0000256" key="1">
    <source>
        <dbReference type="ARBA" id="ARBA00010790"/>
    </source>
</evidence>
<accession>A0ABR4CNV0</accession>
<dbReference type="InterPro" id="IPR007867">
    <property type="entry name" value="GMC_OxRtase_C"/>
</dbReference>
<dbReference type="PANTHER" id="PTHR11552:SF210">
    <property type="entry name" value="GLUCOSE-METHANOL-CHOLINE OXIDOREDUCTASE N-TERMINAL DOMAIN-CONTAINING PROTEIN-RELATED"/>
    <property type="match status" value="1"/>
</dbReference>
<keyword evidence="4" id="KW-1185">Reference proteome</keyword>
<dbReference type="SUPFAM" id="SSF54373">
    <property type="entry name" value="FAD-linked reductases, C-terminal domain"/>
    <property type="match status" value="1"/>
</dbReference>
<dbReference type="SUPFAM" id="SSF51905">
    <property type="entry name" value="FAD/NAD(P)-binding domain"/>
    <property type="match status" value="1"/>
</dbReference>
<dbReference type="PANTHER" id="PTHR11552">
    <property type="entry name" value="GLUCOSE-METHANOL-CHOLINE GMC OXIDOREDUCTASE"/>
    <property type="match status" value="1"/>
</dbReference>
<dbReference type="PIRSF" id="PIRSF000137">
    <property type="entry name" value="Alcohol_oxidase"/>
    <property type="match status" value="1"/>
</dbReference>
<proteinExistence type="inferred from homology"/>
<dbReference type="PROSITE" id="PS00624">
    <property type="entry name" value="GMC_OXRED_2"/>
    <property type="match status" value="1"/>
</dbReference>
<dbReference type="Gene3D" id="3.30.560.10">
    <property type="entry name" value="Glucose Oxidase, domain 3"/>
    <property type="match status" value="1"/>
</dbReference>
<organism evidence="3 4">
    <name type="scientific">Oculimacula yallundae</name>
    <dbReference type="NCBI Taxonomy" id="86028"/>
    <lineage>
        <taxon>Eukaryota</taxon>
        <taxon>Fungi</taxon>
        <taxon>Dikarya</taxon>
        <taxon>Ascomycota</taxon>
        <taxon>Pezizomycotina</taxon>
        <taxon>Leotiomycetes</taxon>
        <taxon>Helotiales</taxon>
        <taxon>Ploettnerulaceae</taxon>
        <taxon>Oculimacula</taxon>
    </lineage>
</organism>
<evidence type="ECO:0000313" key="3">
    <source>
        <dbReference type="EMBL" id="KAL2071076.1"/>
    </source>
</evidence>
<gene>
    <name evidence="3" type="ORF">VTL71DRAFT_12311</name>
</gene>
<sequence>MDATSSLAAMPSHPEDTASTDNLAVNYDFIIVGGGTAVVAARLSEDPSVEVLVLEAGSNRQNDPMILTPGLGFGLYDNPKYDWCLQTVPQAGLNGRVMPQQRGKVLGGSSSTFQLQMVYGSKSSFDAWEKLGNVGWNWNSMLPYLRKFHTHHPSGPADSASEVVSIANHDDALESSEGPVQTSYSETGPVDKAWYETWNKILKDLKYDGTDLGGLAHPTSIDPKTKTRSSATSAYYSADISSRSNLRVITDALVSKIIIEKGTGEAVASGVRFVSKSGEDIALKANKEVILSAGTMKSPQILELSGIGNDKILVENGIETVVENPNVGENLQDHLLVTVSFEAADGVPTGEILIRNPAIMPALLEMYQKDHSGPLGHNFVPMAQFRVPATFGPDGKEFIPSLLKDVSVDSRSKLERHIDEVTVDLLSESTMQQMLAKIQFNTSAGPRLSDMVRGDVEGNYLSFMAALNHPFSRGNIHIKSALPSDDPLIDPKYLSHPMDIELCARHVQFFSTLASTAPLSDFLKPNGGRIPSYAFLDDKEMDLETAKKVVREHTISNYHPTGTCRMMPRDMGGVVDLELKVYGVEGLRVVDASILPILPRGNIISSVYAVAERAAEIIKAEWASNERMKE</sequence>